<reference evidence="8 9" key="1">
    <citation type="submission" date="2017-11" db="EMBL/GenBank/DDBJ databases">
        <title>Genome-resolved metagenomics identifies genetic mobility, metabolic interactions, and unexpected diversity in perchlorate-reducing communities.</title>
        <authorList>
            <person name="Barnum T.P."/>
            <person name="Figueroa I.A."/>
            <person name="Carlstrom C.I."/>
            <person name="Lucas L.N."/>
            <person name="Engelbrektson A.L."/>
            <person name="Coates J.D."/>
        </authorList>
    </citation>
    <scope>NUCLEOTIDE SEQUENCE [LARGE SCALE GENOMIC DNA]</scope>
    <source>
        <strain evidence="8">BM301</strain>
    </source>
</reference>
<evidence type="ECO:0000256" key="3">
    <source>
        <dbReference type="ARBA" id="ARBA00022475"/>
    </source>
</evidence>
<feature type="transmembrane region" description="Helical" evidence="7">
    <location>
        <begin position="181"/>
        <end position="202"/>
    </location>
</feature>
<dbReference type="RefSeq" id="WP_029134064.1">
    <property type="nucleotide sequence ID" value="NZ_CAXXYC010000004.1"/>
</dbReference>
<protein>
    <recommendedName>
        <fullName evidence="7">UPF0056 membrane protein</fullName>
    </recommendedName>
</protein>
<dbReference type="PANTHER" id="PTHR33508:SF1">
    <property type="entry name" value="UPF0056 MEMBRANE PROTEIN YHCE"/>
    <property type="match status" value="1"/>
</dbReference>
<dbReference type="InterPro" id="IPR002771">
    <property type="entry name" value="Multi_antbiot-R_MarC"/>
</dbReference>
<dbReference type="EMBL" id="PKUN01000025">
    <property type="protein sequence ID" value="PLX60297.1"/>
    <property type="molecule type" value="Genomic_DNA"/>
</dbReference>
<sequence length="211" mass="22592">MEHWTEYTRFITSLVVIMDPFMAIPIFLTMTKGYTPRDRARVVRIAVFTVAATLIVSALSGEGLLAFMGTSLGSFRVGGGIVLFIMALAMLQARVDPVRTTPHEEEIASGLTSIAVVPLAIPLLAGPGAMSTVVIGMQRSTAPYHEIMIVLSILLVAVVLWLVLSLAVPIGKRLGDIGLNILNRIFGLILAAIAVEVISNGIKQLFPILVS</sequence>
<gene>
    <name evidence="8" type="ORF">C0630_15990</name>
</gene>
<dbReference type="PANTHER" id="PTHR33508">
    <property type="entry name" value="UPF0056 MEMBRANE PROTEIN YHCE"/>
    <property type="match status" value="1"/>
</dbReference>
<evidence type="ECO:0000313" key="9">
    <source>
        <dbReference type="Proteomes" id="UP000235015"/>
    </source>
</evidence>
<dbReference type="Pfam" id="PF01914">
    <property type="entry name" value="MarC"/>
    <property type="match status" value="1"/>
</dbReference>
<feature type="transmembrane region" description="Helical" evidence="7">
    <location>
        <begin position="73"/>
        <end position="91"/>
    </location>
</feature>
<accession>A0A2N6CT52</accession>
<evidence type="ECO:0000256" key="1">
    <source>
        <dbReference type="ARBA" id="ARBA00004651"/>
    </source>
</evidence>
<evidence type="ECO:0000256" key="4">
    <source>
        <dbReference type="ARBA" id="ARBA00022692"/>
    </source>
</evidence>
<evidence type="ECO:0000256" key="6">
    <source>
        <dbReference type="ARBA" id="ARBA00023136"/>
    </source>
</evidence>
<keyword evidence="3" id="KW-1003">Cell membrane</keyword>
<dbReference type="Proteomes" id="UP000235015">
    <property type="component" value="Unassembled WGS sequence"/>
</dbReference>
<feature type="transmembrane region" description="Helical" evidence="7">
    <location>
        <begin position="147"/>
        <end position="169"/>
    </location>
</feature>
<feature type="transmembrane region" description="Helical" evidence="7">
    <location>
        <begin position="42"/>
        <end position="61"/>
    </location>
</feature>
<dbReference type="NCBIfam" id="TIGR00427">
    <property type="entry name" value="NAAT family transporter"/>
    <property type="match status" value="1"/>
</dbReference>
<keyword evidence="5 7" id="KW-1133">Transmembrane helix</keyword>
<comment type="subcellular location">
    <subcellularLocation>
        <location evidence="1 7">Cell membrane</location>
        <topology evidence="1 7">Multi-pass membrane protein</topology>
    </subcellularLocation>
</comment>
<keyword evidence="4 7" id="KW-0812">Transmembrane</keyword>
<feature type="transmembrane region" description="Helical" evidence="7">
    <location>
        <begin position="111"/>
        <end position="135"/>
    </location>
</feature>
<comment type="similarity">
    <text evidence="2 7">Belongs to the UPF0056 (MarC) family.</text>
</comment>
<dbReference type="AlphaFoldDB" id="A0A2N6CT52"/>
<dbReference type="STRING" id="1111735.GCA_000428045_01681"/>
<evidence type="ECO:0000256" key="2">
    <source>
        <dbReference type="ARBA" id="ARBA00009784"/>
    </source>
</evidence>
<proteinExistence type="inferred from homology"/>
<evidence type="ECO:0000313" key="8">
    <source>
        <dbReference type="EMBL" id="PLX60297.1"/>
    </source>
</evidence>
<organism evidence="8 9">
    <name type="scientific">Sedimenticola selenatireducens</name>
    <dbReference type="NCBI Taxonomy" id="191960"/>
    <lineage>
        <taxon>Bacteria</taxon>
        <taxon>Pseudomonadati</taxon>
        <taxon>Pseudomonadota</taxon>
        <taxon>Gammaproteobacteria</taxon>
        <taxon>Chromatiales</taxon>
        <taxon>Sedimenticolaceae</taxon>
        <taxon>Sedimenticola</taxon>
    </lineage>
</organism>
<evidence type="ECO:0000256" key="7">
    <source>
        <dbReference type="RuleBase" id="RU362048"/>
    </source>
</evidence>
<name>A0A2N6CT52_9GAMM</name>
<keyword evidence="6 7" id="KW-0472">Membrane</keyword>
<comment type="caution">
    <text evidence="8">The sequence shown here is derived from an EMBL/GenBank/DDBJ whole genome shotgun (WGS) entry which is preliminary data.</text>
</comment>
<feature type="transmembrane region" description="Helical" evidence="7">
    <location>
        <begin position="12"/>
        <end position="30"/>
    </location>
</feature>
<evidence type="ECO:0000256" key="5">
    <source>
        <dbReference type="ARBA" id="ARBA00022989"/>
    </source>
</evidence>
<dbReference type="GO" id="GO:0005886">
    <property type="term" value="C:plasma membrane"/>
    <property type="evidence" value="ECO:0007669"/>
    <property type="project" value="UniProtKB-SubCell"/>
</dbReference>